<keyword evidence="3" id="KW-1185">Reference proteome</keyword>
<dbReference type="InterPro" id="IPR029058">
    <property type="entry name" value="AB_hydrolase_fold"/>
</dbReference>
<dbReference type="InterPro" id="IPR051049">
    <property type="entry name" value="Dienelactone_hydrolase-like"/>
</dbReference>
<evidence type="ECO:0000313" key="3">
    <source>
        <dbReference type="Proteomes" id="UP000664073"/>
    </source>
</evidence>
<name>A0A939HK91_9PROT</name>
<dbReference type="PANTHER" id="PTHR46623:SF6">
    <property type="entry name" value="ALPHA_BETA-HYDROLASES SUPERFAMILY PROTEIN"/>
    <property type="match status" value="1"/>
</dbReference>
<dbReference type="EMBL" id="JAFVMH010000006">
    <property type="protein sequence ID" value="MBO1325970.1"/>
    <property type="molecule type" value="Genomic_DNA"/>
</dbReference>
<dbReference type="InterPro" id="IPR002925">
    <property type="entry name" value="Dienelactn_hydro"/>
</dbReference>
<dbReference type="SUPFAM" id="SSF53474">
    <property type="entry name" value="alpha/beta-Hydrolases"/>
    <property type="match status" value="1"/>
</dbReference>
<dbReference type="Proteomes" id="UP000664073">
    <property type="component" value="Unassembled WGS sequence"/>
</dbReference>
<protein>
    <submittedName>
        <fullName evidence="2">Dienelactone hydrolase family protein</fullName>
    </submittedName>
</protein>
<feature type="domain" description="Dienelactone hydrolase" evidence="1">
    <location>
        <begin position="27"/>
        <end position="218"/>
    </location>
</feature>
<dbReference type="PANTHER" id="PTHR46623">
    <property type="entry name" value="CARBOXYMETHYLENEBUTENOLIDASE-RELATED"/>
    <property type="match status" value="1"/>
</dbReference>
<organism evidence="2 3">
    <name type="scientific">Acetobacter garciniae</name>
    <dbReference type="NCBI Taxonomy" id="2817435"/>
    <lineage>
        <taxon>Bacteria</taxon>
        <taxon>Pseudomonadati</taxon>
        <taxon>Pseudomonadota</taxon>
        <taxon>Alphaproteobacteria</taxon>
        <taxon>Acetobacterales</taxon>
        <taxon>Acetobacteraceae</taxon>
        <taxon>Acetobacter</taxon>
    </lineage>
</organism>
<gene>
    <name evidence="2" type="ORF">J2D77_12500</name>
</gene>
<dbReference type="Pfam" id="PF01738">
    <property type="entry name" value="DLH"/>
    <property type="match status" value="1"/>
</dbReference>
<proteinExistence type="predicted"/>
<dbReference type="GO" id="GO:0016787">
    <property type="term" value="F:hydrolase activity"/>
    <property type="evidence" value="ECO:0007669"/>
    <property type="project" value="UniProtKB-KW"/>
</dbReference>
<sequence length="222" mass="24050">MGQMVTLEAADGHRLNAWESESHAHPYALVVLQEIFGVNHHMRRVCDTLAQSGFHVIAPALFDRVEPGLELGYTSDDVKKGLAVRAQIPLEKTLLDIAAAARALQPRKIGVIGYCWGGTLAWQAACRDMGFDAACCWYGAGIAAASALEPRCPVQMHFGGLDATIPPADIATIRAAHPQTELYVYDDADHGFGCADRATFNPRAYALAQERSITFLKSCLNP</sequence>
<keyword evidence="2" id="KW-0378">Hydrolase</keyword>
<evidence type="ECO:0000313" key="2">
    <source>
        <dbReference type="EMBL" id="MBO1325970.1"/>
    </source>
</evidence>
<dbReference type="AlphaFoldDB" id="A0A939HK91"/>
<dbReference type="Gene3D" id="3.40.50.1820">
    <property type="entry name" value="alpha/beta hydrolase"/>
    <property type="match status" value="1"/>
</dbReference>
<comment type="caution">
    <text evidence="2">The sequence shown here is derived from an EMBL/GenBank/DDBJ whole genome shotgun (WGS) entry which is preliminary data.</text>
</comment>
<evidence type="ECO:0000259" key="1">
    <source>
        <dbReference type="Pfam" id="PF01738"/>
    </source>
</evidence>
<reference evidence="2" key="1">
    <citation type="submission" date="2021-03" db="EMBL/GenBank/DDBJ databases">
        <title>The complete genome sequence of Acetobacter sp. TBRC 12339.</title>
        <authorList>
            <person name="Charoenyingcharoen P."/>
            <person name="Yukphan P."/>
        </authorList>
    </citation>
    <scope>NUCLEOTIDE SEQUENCE</scope>
    <source>
        <strain evidence="2">TBRC 12339</strain>
    </source>
</reference>
<dbReference type="RefSeq" id="WP_207846641.1">
    <property type="nucleotide sequence ID" value="NZ_JAFVMH010000006.1"/>
</dbReference>
<accession>A0A939HK91</accession>